<dbReference type="Pfam" id="PF08352">
    <property type="entry name" value="oligo_HPY"/>
    <property type="match status" value="1"/>
</dbReference>
<comment type="caution">
    <text evidence="9">The sequence shown here is derived from an EMBL/GenBank/DDBJ whole genome shotgun (WGS) entry which is preliminary data.</text>
</comment>
<gene>
    <name evidence="9" type="ORF">E6C48_15185</name>
</gene>
<accession>A0ABY2Q5C4</accession>
<sequence>MSVQSVATASLPDGVILSVENLEVCFAAGAANPMRAVRGVSFQIGRGETLALVGESGSGKSVTAMTVMRLTEYDGAKITGGRILMRLKDGGITDLTQLSEKRVEALRGFEFSIVFQDPMSSLNPVFTIGDQISEVVMRHQGKSAREARAIALNVLKLVRVPDAARRLDQYAHQLSGGMRQRVMIAMALACRPSLMILDEPTTALDVTIQAQILDLVRALQREIGMSVLFITHDMGVVAEIADRVCVMLKGEIVESGPVNQIFAAPRHRYTRALISAVPRLGSMADKDAPEKFPLVIYDAETAEPEAAL</sequence>
<keyword evidence="7" id="KW-0472">Membrane</keyword>
<evidence type="ECO:0000313" key="9">
    <source>
        <dbReference type="EMBL" id="THF56471.1"/>
    </source>
</evidence>
<dbReference type="InterPro" id="IPR027417">
    <property type="entry name" value="P-loop_NTPase"/>
</dbReference>
<name>A0ABY2Q5C4_9HYPH</name>
<dbReference type="InterPro" id="IPR003439">
    <property type="entry name" value="ABC_transporter-like_ATP-bd"/>
</dbReference>
<dbReference type="PANTHER" id="PTHR43297:SF2">
    <property type="entry name" value="DIPEPTIDE TRANSPORT ATP-BINDING PROTEIN DPPD"/>
    <property type="match status" value="1"/>
</dbReference>
<feature type="domain" description="ABC transporter" evidence="8">
    <location>
        <begin position="19"/>
        <end position="274"/>
    </location>
</feature>
<evidence type="ECO:0000256" key="4">
    <source>
        <dbReference type="ARBA" id="ARBA00022475"/>
    </source>
</evidence>
<keyword evidence="4" id="KW-1003">Cell membrane</keyword>
<evidence type="ECO:0000256" key="7">
    <source>
        <dbReference type="ARBA" id="ARBA00023136"/>
    </source>
</evidence>
<keyword evidence="6 9" id="KW-0067">ATP-binding</keyword>
<dbReference type="SUPFAM" id="SSF52540">
    <property type="entry name" value="P-loop containing nucleoside triphosphate hydrolases"/>
    <property type="match status" value="1"/>
</dbReference>
<dbReference type="SMART" id="SM00382">
    <property type="entry name" value="AAA"/>
    <property type="match status" value="1"/>
</dbReference>
<dbReference type="EMBL" id="SSNY01000008">
    <property type="protein sequence ID" value="THF56471.1"/>
    <property type="molecule type" value="Genomic_DNA"/>
</dbReference>
<keyword evidence="3" id="KW-0813">Transport</keyword>
<dbReference type="InterPro" id="IPR050388">
    <property type="entry name" value="ABC_Ni/Peptide_Import"/>
</dbReference>
<dbReference type="InterPro" id="IPR017871">
    <property type="entry name" value="ABC_transporter-like_CS"/>
</dbReference>
<dbReference type="InterPro" id="IPR013563">
    <property type="entry name" value="Oligopep_ABC_C"/>
</dbReference>
<proteinExistence type="inferred from homology"/>
<dbReference type="Proteomes" id="UP000306441">
    <property type="component" value="Unassembled WGS sequence"/>
</dbReference>
<keyword evidence="5" id="KW-0547">Nucleotide-binding</keyword>
<comment type="similarity">
    <text evidence="2">Belongs to the ABC transporter superfamily.</text>
</comment>
<evidence type="ECO:0000313" key="10">
    <source>
        <dbReference type="Proteomes" id="UP000306441"/>
    </source>
</evidence>
<evidence type="ECO:0000256" key="6">
    <source>
        <dbReference type="ARBA" id="ARBA00022840"/>
    </source>
</evidence>
<evidence type="ECO:0000256" key="3">
    <source>
        <dbReference type="ARBA" id="ARBA00022448"/>
    </source>
</evidence>
<dbReference type="InterPro" id="IPR003593">
    <property type="entry name" value="AAA+_ATPase"/>
</dbReference>
<keyword evidence="10" id="KW-1185">Reference proteome</keyword>
<evidence type="ECO:0000256" key="1">
    <source>
        <dbReference type="ARBA" id="ARBA00004417"/>
    </source>
</evidence>
<evidence type="ECO:0000259" key="8">
    <source>
        <dbReference type="PROSITE" id="PS50893"/>
    </source>
</evidence>
<dbReference type="PROSITE" id="PS50893">
    <property type="entry name" value="ABC_TRANSPORTER_2"/>
    <property type="match status" value="1"/>
</dbReference>
<dbReference type="PANTHER" id="PTHR43297">
    <property type="entry name" value="OLIGOPEPTIDE TRANSPORT ATP-BINDING PROTEIN APPD"/>
    <property type="match status" value="1"/>
</dbReference>
<reference evidence="9 10" key="1">
    <citation type="submission" date="2019-04" db="EMBL/GenBank/DDBJ databases">
        <title>Mesorhizobium composti sp. nov., isolated from compost.</title>
        <authorList>
            <person name="Lin S.-Y."/>
            <person name="Hameed A."/>
            <person name="Hsieh Y.-T."/>
            <person name="Young C.-C."/>
        </authorList>
    </citation>
    <scope>NUCLEOTIDE SEQUENCE [LARGE SCALE GENOMIC DNA]</scope>
    <source>
        <strain evidence="9 10">CC-YTH430</strain>
    </source>
</reference>
<dbReference type="PROSITE" id="PS00211">
    <property type="entry name" value="ABC_TRANSPORTER_1"/>
    <property type="match status" value="1"/>
</dbReference>
<dbReference type="CDD" id="cd03257">
    <property type="entry name" value="ABC_NikE_OppD_transporters"/>
    <property type="match status" value="1"/>
</dbReference>
<comment type="subcellular location">
    <subcellularLocation>
        <location evidence="1">Cell inner membrane</location>
        <topology evidence="1">Peripheral membrane protein</topology>
    </subcellularLocation>
</comment>
<dbReference type="GO" id="GO:0005524">
    <property type="term" value="F:ATP binding"/>
    <property type="evidence" value="ECO:0007669"/>
    <property type="project" value="UniProtKB-KW"/>
</dbReference>
<evidence type="ECO:0000256" key="5">
    <source>
        <dbReference type="ARBA" id="ARBA00022741"/>
    </source>
</evidence>
<organism evidence="9 10">
    <name type="scientific">Ollibium composti</name>
    <dbReference type="NCBI Taxonomy" id="2675109"/>
    <lineage>
        <taxon>Bacteria</taxon>
        <taxon>Pseudomonadati</taxon>
        <taxon>Pseudomonadota</taxon>
        <taxon>Alphaproteobacteria</taxon>
        <taxon>Hyphomicrobiales</taxon>
        <taxon>Phyllobacteriaceae</taxon>
        <taxon>Ollibium</taxon>
    </lineage>
</organism>
<evidence type="ECO:0000256" key="2">
    <source>
        <dbReference type="ARBA" id="ARBA00005417"/>
    </source>
</evidence>
<protein>
    <submittedName>
        <fullName evidence="9">ABC transporter ATP-binding protein</fullName>
    </submittedName>
</protein>
<dbReference type="Gene3D" id="3.40.50.300">
    <property type="entry name" value="P-loop containing nucleotide triphosphate hydrolases"/>
    <property type="match status" value="1"/>
</dbReference>
<dbReference type="Pfam" id="PF00005">
    <property type="entry name" value="ABC_tran"/>
    <property type="match status" value="1"/>
</dbReference>